<reference evidence="4" key="1">
    <citation type="journal article" date="2020" name="Nat. Commun.">
        <title>Genome assembly of wild tea tree DASZ reveals pedigree and selection history of tea varieties.</title>
        <authorList>
            <person name="Zhang W."/>
            <person name="Zhang Y."/>
            <person name="Qiu H."/>
            <person name="Guo Y."/>
            <person name="Wan H."/>
            <person name="Zhang X."/>
            <person name="Scossa F."/>
            <person name="Alseekh S."/>
            <person name="Zhang Q."/>
            <person name="Wang P."/>
            <person name="Xu L."/>
            <person name="Schmidt M.H."/>
            <person name="Jia X."/>
            <person name="Li D."/>
            <person name="Zhu A."/>
            <person name="Guo F."/>
            <person name="Chen W."/>
            <person name="Ni D."/>
            <person name="Usadel B."/>
            <person name="Fernie A.R."/>
            <person name="Wen W."/>
        </authorList>
    </citation>
    <scope>NUCLEOTIDE SEQUENCE [LARGE SCALE GENOMIC DNA]</scope>
    <source>
        <strain evidence="4">cv. G240</strain>
    </source>
</reference>
<dbReference type="PANTHER" id="PTHR33463">
    <property type="entry name" value="NB-ARC DOMAIN-CONTAINING PROTEIN-RELATED"/>
    <property type="match status" value="1"/>
</dbReference>
<dbReference type="Gene3D" id="3.80.10.10">
    <property type="entry name" value="Ribonuclease Inhibitor"/>
    <property type="match status" value="1"/>
</dbReference>
<dbReference type="InterPro" id="IPR032675">
    <property type="entry name" value="LRR_dom_sf"/>
</dbReference>
<accession>A0A7J7HVJ0</accession>
<protein>
    <recommendedName>
        <fullName evidence="2">Disease resistance protein At4g27190-like leucine-rich repeats domain-containing protein</fullName>
    </recommendedName>
</protein>
<evidence type="ECO:0000256" key="1">
    <source>
        <dbReference type="ARBA" id="ARBA00022821"/>
    </source>
</evidence>
<gene>
    <name evidence="3" type="ORF">HYC85_004098</name>
</gene>
<dbReference type="EMBL" id="JACBKZ010000002">
    <property type="protein sequence ID" value="KAF5956873.1"/>
    <property type="molecule type" value="Genomic_DNA"/>
</dbReference>
<feature type="domain" description="Disease resistance protein At4g27190-like leucine-rich repeats" evidence="2">
    <location>
        <begin position="74"/>
        <end position="174"/>
    </location>
</feature>
<reference evidence="3 4" key="2">
    <citation type="submission" date="2020-07" db="EMBL/GenBank/DDBJ databases">
        <title>Genome assembly of wild tea tree DASZ reveals pedigree and selection history of tea varieties.</title>
        <authorList>
            <person name="Zhang W."/>
        </authorList>
    </citation>
    <scope>NUCLEOTIDE SEQUENCE [LARGE SCALE GENOMIC DNA]</scope>
    <source>
        <strain evidence="4">cv. G240</strain>
        <tissue evidence="3">Leaf</tissue>
    </source>
</reference>
<organism evidence="3 4">
    <name type="scientific">Camellia sinensis</name>
    <name type="common">Tea plant</name>
    <name type="synonym">Thea sinensis</name>
    <dbReference type="NCBI Taxonomy" id="4442"/>
    <lineage>
        <taxon>Eukaryota</taxon>
        <taxon>Viridiplantae</taxon>
        <taxon>Streptophyta</taxon>
        <taxon>Embryophyta</taxon>
        <taxon>Tracheophyta</taxon>
        <taxon>Spermatophyta</taxon>
        <taxon>Magnoliopsida</taxon>
        <taxon>eudicotyledons</taxon>
        <taxon>Gunneridae</taxon>
        <taxon>Pentapetalae</taxon>
        <taxon>asterids</taxon>
        <taxon>Ericales</taxon>
        <taxon>Theaceae</taxon>
        <taxon>Camellia</taxon>
    </lineage>
</organism>
<keyword evidence="1" id="KW-0611">Plant defense</keyword>
<comment type="caution">
    <text evidence="3">The sequence shown here is derived from an EMBL/GenBank/DDBJ whole genome shotgun (WGS) entry which is preliminary data.</text>
</comment>
<dbReference type="PANTHER" id="PTHR33463:SF203">
    <property type="entry name" value="AAA+ ATPASE DOMAIN-CONTAINING PROTEIN"/>
    <property type="match status" value="1"/>
</dbReference>
<sequence length="227" mass="25771">MGDVLRGLGEDRGCTSKPGVTLLPKDICFENLIRFIISTSERFDYCEYQSSIKLVGVPFRDEFNVLLERAKVLHLEKVEGLQKVYHRLYSSGSFNKLTELTIEDCKLKYLFSPSCARGLLQIQELVIRDCAVMEGIVGNEGEKNEEAATSEAINFSQLKYMELESLPSLVSFYPKMEKTSTAKENSSTQAHSLFNEKVCFVNNIFMCFESFIASYLKIFYVLGNIVI</sequence>
<name>A0A7J7HVJ0_CAMSI</name>
<dbReference type="AlphaFoldDB" id="A0A7J7HVJ0"/>
<dbReference type="Proteomes" id="UP000593564">
    <property type="component" value="Unassembled WGS sequence"/>
</dbReference>
<keyword evidence="4" id="KW-1185">Reference proteome</keyword>
<dbReference type="Pfam" id="PF23247">
    <property type="entry name" value="LRR_RPS2"/>
    <property type="match status" value="1"/>
</dbReference>
<proteinExistence type="predicted"/>
<evidence type="ECO:0000313" key="4">
    <source>
        <dbReference type="Proteomes" id="UP000593564"/>
    </source>
</evidence>
<evidence type="ECO:0000313" key="3">
    <source>
        <dbReference type="EMBL" id="KAF5956873.1"/>
    </source>
</evidence>
<evidence type="ECO:0000259" key="2">
    <source>
        <dbReference type="Pfam" id="PF23247"/>
    </source>
</evidence>
<dbReference type="InterPro" id="IPR057135">
    <property type="entry name" value="At4g27190-like_LRR"/>
</dbReference>
<dbReference type="InterPro" id="IPR050905">
    <property type="entry name" value="Plant_NBS-LRR"/>
</dbReference>